<evidence type="ECO:0000313" key="1">
    <source>
        <dbReference type="EMBL" id="SHK87700.1"/>
    </source>
</evidence>
<dbReference type="GO" id="GO:0016020">
    <property type="term" value="C:membrane"/>
    <property type="evidence" value="ECO:0007669"/>
    <property type="project" value="InterPro"/>
</dbReference>
<accession>A0A1M6W1W0</accession>
<dbReference type="InterPro" id="IPR043148">
    <property type="entry name" value="TagF_C"/>
</dbReference>
<dbReference type="Pfam" id="PF04464">
    <property type="entry name" value="Glyphos_transf"/>
    <property type="match status" value="1"/>
</dbReference>
<dbReference type="Proteomes" id="UP000184263">
    <property type="component" value="Unassembled WGS sequence"/>
</dbReference>
<dbReference type="RefSeq" id="WP_073091242.1">
    <property type="nucleotide sequence ID" value="NZ_FRBC01000022.1"/>
</dbReference>
<evidence type="ECO:0000313" key="2">
    <source>
        <dbReference type="Proteomes" id="UP000184263"/>
    </source>
</evidence>
<dbReference type="EMBL" id="FRBC01000022">
    <property type="protein sequence ID" value="SHK87700.1"/>
    <property type="molecule type" value="Genomic_DNA"/>
</dbReference>
<organism evidence="1 2">
    <name type="scientific">Selenomonas ruminantium</name>
    <dbReference type="NCBI Taxonomy" id="971"/>
    <lineage>
        <taxon>Bacteria</taxon>
        <taxon>Bacillati</taxon>
        <taxon>Bacillota</taxon>
        <taxon>Negativicutes</taxon>
        <taxon>Selenomonadales</taxon>
        <taxon>Selenomonadaceae</taxon>
        <taxon>Selenomonas</taxon>
    </lineage>
</organism>
<name>A0A1M6W1W0_SELRU</name>
<dbReference type="AlphaFoldDB" id="A0A1M6W1W0"/>
<keyword evidence="1" id="KW-0808">Transferase</keyword>
<dbReference type="InterPro" id="IPR007554">
    <property type="entry name" value="Glycerophosphate_synth"/>
</dbReference>
<dbReference type="Gene3D" id="3.40.50.12580">
    <property type="match status" value="1"/>
</dbReference>
<sequence length="498" mass="58855">MMNRSTQKELIKLLLQLNEMWPQMELQDKEQQIMVLDILNTVTSKCQQDFSKEKTAEYTDTLQALGQVIQSTDWQHTSKEELAQCIGLCQEIILQVTNNLRQEKEIKKDIVFLPYKASMWDSFESVWKAAYEDKEHCNTYVIPIPYCDRNPDGSVAQWHCEKEMFPQYVKTLDWQTIDLKEWHPDIIFFHNPYDDLNRVTSVESRFYSRNLKECTDKLVYIPYFVFDENCSEDDVGNFALSLGVINSDRVIVQSESIRDKYISVLTKRTNQTNRSYWEKRILGLGSPKIDKVINSEREDFDIPVGWQNMIAGKKVILYITSLTPMLANTDKVCNKLRSVFDIFRKQQDVLLWWRPHPLMKASIHSMCPQIEKEYLQIEKEYVKEQWGIYDETGDLHRAIAFSDAYYGDGSSVHKLYSRTHKPILIQQYEEIKEIKHSFRKKYKEEDIPKDFKSGLVMEGEPFDLFDLIETVKNVTFENIVTDLVERPKWDKIWLEKDS</sequence>
<dbReference type="GO" id="GO:0047355">
    <property type="term" value="F:CDP-glycerol glycerophosphotransferase activity"/>
    <property type="evidence" value="ECO:0007669"/>
    <property type="project" value="InterPro"/>
</dbReference>
<proteinExistence type="predicted"/>
<dbReference type="OrthoDB" id="1662110at2"/>
<reference evidence="1 2" key="1">
    <citation type="submission" date="2016-11" db="EMBL/GenBank/DDBJ databases">
        <authorList>
            <person name="Jaros S."/>
            <person name="Januszkiewicz K."/>
            <person name="Wedrychowicz H."/>
        </authorList>
    </citation>
    <scope>NUCLEOTIDE SEQUENCE [LARGE SCALE GENOMIC DNA]</scope>
    <source>
        <strain evidence="1 2">HD4</strain>
    </source>
</reference>
<protein>
    <submittedName>
        <fullName evidence="1">CDP-Glycerol:Poly(Glycerophosphate) glycerophosphotransferase</fullName>
    </submittedName>
</protein>
<gene>
    <name evidence="1" type="ORF">SAMN05216582_1224</name>
</gene>